<feature type="non-terminal residue" evidence="1">
    <location>
        <position position="1"/>
    </location>
</feature>
<dbReference type="Proteomes" id="UP000824469">
    <property type="component" value="Unassembled WGS sequence"/>
</dbReference>
<evidence type="ECO:0000313" key="2">
    <source>
        <dbReference type="Proteomes" id="UP000824469"/>
    </source>
</evidence>
<organism evidence="1 2">
    <name type="scientific">Taxus chinensis</name>
    <name type="common">Chinese yew</name>
    <name type="synonym">Taxus wallichiana var. chinensis</name>
    <dbReference type="NCBI Taxonomy" id="29808"/>
    <lineage>
        <taxon>Eukaryota</taxon>
        <taxon>Viridiplantae</taxon>
        <taxon>Streptophyta</taxon>
        <taxon>Embryophyta</taxon>
        <taxon>Tracheophyta</taxon>
        <taxon>Spermatophyta</taxon>
        <taxon>Pinopsida</taxon>
        <taxon>Pinidae</taxon>
        <taxon>Conifers II</taxon>
        <taxon>Cupressales</taxon>
        <taxon>Taxaceae</taxon>
        <taxon>Taxus</taxon>
    </lineage>
</organism>
<keyword evidence="2" id="KW-1185">Reference proteome</keyword>
<protein>
    <submittedName>
        <fullName evidence="1">Uncharacterized protein</fullName>
    </submittedName>
</protein>
<gene>
    <name evidence="1" type="ORF">KI387_043497</name>
</gene>
<dbReference type="EMBL" id="JAHRHJ020003692">
    <property type="protein sequence ID" value="KAH9291314.1"/>
    <property type="molecule type" value="Genomic_DNA"/>
</dbReference>
<reference evidence="1 2" key="1">
    <citation type="journal article" date="2021" name="Nat. Plants">
        <title>The Taxus genome provides insights into paclitaxel biosynthesis.</title>
        <authorList>
            <person name="Xiong X."/>
            <person name="Gou J."/>
            <person name="Liao Q."/>
            <person name="Li Y."/>
            <person name="Zhou Q."/>
            <person name="Bi G."/>
            <person name="Li C."/>
            <person name="Du R."/>
            <person name="Wang X."/>
            <person name="Sun T."/>
            <person name="Guo L."/>
            <person name="Liang H."/>
            <person name="Lu P."/>
            <person name="Wu Y."/>
            <person name="Zhang Z."/>
            <person name="Ro D.K."/>
            <person name="Shang Y."/>
            <person name="Huang S."/>
            <person name="Yan J."/>
        </authorList>
    </citation>
    <scope>NUCLEOTIDE SEQUENCE [LARGE SCALE GENOMIC DNA]</scope>
    <source>
        <strain evidence="1">Ta-2019</strain>
    </source>
</reference>
<accession>A0AA38C5C0</accession>
<dbReference type="AlphaFoldDB" id="A0AA38C5C0"/>
<proteinExistence type="predicted"/>
<name>A0AA38C5C0_TAXCH</name>
<evidence type="ECO:0000313" key="1">
    <source>
        <dbReference type="EMBL" id="KAH9291314.1"/>
    </source>
</evidence>
<feature type="non-terminal residue" evidence="1">
    <location>
        <position position="62"/>
    </location>
</feature>
<sequence>NMGKLRNIENKRSKTIMESKNKLKPKNNAFKRKQTDTRASLVGGKQGTAMITNKEARRKMLK</sequence>
<comment type="caution">
    <text evidence="1">The sequence shown here is derived from an EMBL/GenBank/DDBJ whole genome shotgun (WGS) entry which is preliminary data.</text>
</comment>